<keyword evidence="2" id="KW-0694">RNA-binding</keyword>
<dbReference type="GO" id="GO:0030687">
    <property type="term" value="C:preribosome, large subunit precursor"/>
    <property type="evidence" value="ECO:0007669"/>
    <property type="project" value="EnsemblFungi"/>
</dbReference>
<sequence>MAGLKRKATSQAEGNDTNKKSKSGSHQQQKALKLERKAQDPKFDMMTKTKKIWETLRRGDISKEETKDLMSQIMALIAGHVKEVIFKHDASRIIQTCLKKGNSEQRNQIVSELNGHFEELAKSMYGKFIVLKALEYCPKQRDQILSEFRTHVRKLIRHKDASTVVETFYAQYSNATQRNELLAEFYGPEMTLFNRGGGAKTLEGLLESLPEKKDAVLRFMSETLIGCTDKGTIVHSIVHKALLQYLTYADAKDRENMMAHIRDNLQEILHTREGSKVAMICISYASPKDRKAIVKNFKQYLVKIAQDEYGHLVLIRLLDVMDDTVLVNKAVINELCKNATDLFADKFGRRVFLYILAGRNTKYFSPETVRQMNEGDAIRQSKKDPEVRAKEILNEASPLLIDTVAKKAPVLMREKLSSQVVQEILLHATGDKTAAINAILDLVSENIEKENHIMQDRFGNRVIKAMVKADSAEEANDKAVEPLEFAPQLLERIKPHVGFFATNFGSFVIVALTEVPSTSSKMKKLLKPHKKDIQQAASENNAGAKILIELL</sequence>
<dbReference type="PROSITE" id="PS50302">
    <property type="entry name" value="PUM"/>
    <property type="match status" value="3"/>
</dbReference>
<dbReference type="Gene3D" id="1.25.10.10">
    <property type="entry name" value="Leucine-rich Repeat Variant"/>
    <property type="match status" value="2"/>
</dbReference>
<protein>
    <recommendedName>
        <fullName evidence="5">PUM-HD domain-containing protein</fullName>
    </recommendedName>
</protein>
<dbReference type="GO" id="GO:0042273">
    <property type="term" value="P:ribosomal large subunit biogenesis"/>
    <property type="evidence" value="ECO:0007669"/>
    <property type="project" value="EnsemblFungi"/>
</dbReference>
<dbReference type="PANTHER" id="PTHR13389:SF0">
    <property type="entry name" value="PUMILIO HOMOLOG 3"/>
    <property type="match status" value="1"/>
</dbReference>
<dbReference type="GO" id="GO:0048027">
    <property type="term" value="F:mRNA 5'-UTR binding"/>
    <property type="evidence" value="ECO:0007669"/>
    <property type="project" value="EnsemblFungi"/>
</dbReference>
<dbReference type="GO" id="GO:0101031">
    <property type="term" value="C:protein folding chaperone complex"/>
    <property type="evidence" value="ECO:0007669"/>
    <property type="project" value="EnsemblFungi"/>
</dbReference>
<feature type="domain" description="PUM-HD" evidence="5">
    <location>
        <begin position="47"/>
        <end position="516"/>
    </location>
</feature>
<dbReference type="InterPro" id="IPR012959">
    <property type="entry name" value="CPL_dom"/>
</dbReference>
<dbReference type="InterPro" id="IPR033133">
    <property type="entry name" value="PUM-HD"/>
</dbReference>
<reference evidence="6" key="1">
    <citation type="journal article" date="2014" name="Genome Announc.">
        <title>De novo whole-genome sequence and genome annotation of Lichtheimia ramosa.</title>
        <authorList>
            <person name="Linde J."/>
            <person name="Schwartze V."/>
            <person name="Binder U."/>
            <person name="Lass-Florl C."/>
            <person name="Voigt K."/>
            <person name="Horn F."/>
        </authorList>
    </citation>
    <scope>NUCLEOTIDE SEQUENCE</scope>
    <source>
        <strain evidence="6">JMRC FSU:6197</strain>
    </source>
</reference>
<dbReference type="GO" id="GO:0050821">
    <property type="term" value="P:protein stabilization"/>
    <property type="evidence" value="ECO:0007669"/>
    <property type="project" value="EnsemblFungi"/>
</dbReference>
<dbReference type="Pfam" id="PF08144">
    <property type="entry name" value="CPL"/>
    <property type="match status" value="1"/>
</dbReference>
<feature type="repeat" description="Pumilio" evidence="3">
    <location>
        <begin position="296"/>
        <end position="333"/>
    </location>
</feature>
<dbReference type="InterPro" id="IPR040059">
    <property type="entry name" value="PUM3"/>
</dbReference>
<evidence type="ECO:0000256" key="2">
    <source>
        <dbReference type="ARBA" id="ARBA00022884"/>
    </source>
</evidence>
<dbReference type="InterPro" id="IPR011989">
    <property type="entry name" value="ARM-like"/>
</dbReference>
<evidence type="ECO:0000313" key="6">
    <source>
        <dbReference type="EMBL" id="CDS05081.1"/>
    </source>
</evidence>
<dbReference type="InterPro" id="IPR001313">
    <property type="entry name" value="Pumilio_RNA-bd_rpt"/>
</dbReference>
<evidence type="ECO:0000256" key="4">
    <source>
        <dbReference type="SAM" id="MobiDB-lite"/>
    </source>
</evidence>
<dbReference type="SMART" id="SM00025">
    <property type="entry name" value="Pumilio"/>
    <property type="match status" value="7"/>
</dbReference>
<dbReference type="GO" id="GO:0015934">
    <property type="term" value="C:large ribosomal subunit"/>
    <property type="evidence" value="ECO:0007669"/>
    <property type="project" value="EnsemblFungi"/>
</dbReference>
<dbReference type="GO" id="GO:0000900">
    <property type="term" value="F:mRNA regulatory element binding translation repressor activity"/>
    <property type="evidence" value="ECO:0007669"/>
    <property type="project" value="EnsemblFungi"/>
</dbReference>
<name>A0A077WBI0_9FUNG</name>
<dbReference type="InterPro" id="IPR016024">
    <property type="entry name" value="ARM-type_fold"/>
</dbReference>
<keyword evidence="1" id="KW-0677">Repeat</keyword>
<dbReference type="AlphaFoldDB" id="A0A077WBI0"/>
<dbReference type="GO" id="GO:0005730">
    <property type="term" value="C:nucleolus"/>
    <property type="evidence" value="ECO:0007669"/>
    <property type="project" value="EnsemblFungi"/>
</dbReference>
<evidence type="ECO:0000259" key="5">
    <source>
        <dbReference type="PROSITE" id="PS50303"/>
    </source>
</evidence>
<dbReference type="PANTHER" id="PTHR13389">
    <property type="entry name" value="PUMILIO HOMOLOG 3"/>
    <property type="match status" value="1"/>
</dbReference>
<dbReference type="EMBL" id="LK023315">
    <property type="protein sequence ID" value="CDS05081.1"/>
    <property type="molecule type" value="Genomic_DNA"/>
</dbReference>
<dbReference type="GO" id="GO:0003730">
    <property type="term" value="F:mRNA 3'-UTR binding"/>
    <property type="evidence" value="ECO:0007669"/>
    <property type="project" value="EnsemblFungi"/>
</dbReference>
<feature type="repeat" description="Pumilio" evidence="3">
    <location>
        <begin position="112"/>
        <end position="147"/>
    </location>
</feature>
<proteinExistence type="predicted"/>
<feature type="region of interest" description="Disordered" evidence="4">
    <location>
        <begin position="1"/>
        <end position="40"/>
    </location>
</feature>
<feature type="repeat" description="Pumilio" evidence="3">
    <location>
        <begin position="75"/>
        <end position="111"/>
    </location>
</feature>
<dbReference type="PROSITE" id="PS50303">
    <property type="entry name" value="PUM_HD"/>
    <property type="match status" value="1"/>
</dbReference>
<organism evidence="6">
    <name type="scientific">Lichtheimia ramosa</name>
    <dbReference type="NCBI Taxonomy" id="688394"/>
    <lineage>
        <taxon>Eukaryota</taxon>
        <taxon>Fungi</taxon>
        <taxon>Fungi incertae sedis</taxon>
        <taxon>Mucoromycota</taxon>
        <taxon>Mucoromycotina</taxon>
        <taxon>Mucoromycetes</taxon>
        <taxon>Mucorales</taxon>
        <taxon>Lichtheimiaceae</taxon>
        <taxon>Lichtheimia</taxon>
    </lineage>
</organism>
<accession>A0A077WBI0</accession>
<evidence type="ECO:0000256" key="1">
    <source>
        <dbReference type="ARBA" id="ARBA00022737"/>
    </source>
</evidence>
<evidence type="ECO:0000256" key="3">
    <source>
        <dbReference type="PROSITE-ProRule" id="PRU00317"/>
    </source>
</evidence>
<dbReference type="GO" id="GO:0070180">
    <property type="term" value="F:large ribosomal subunit rRNA binding"/>
    <property type="evidence" value="ECO:0007669"/>
    <property type="project" value="EnsemblFungi"/>
</dbReference>
<dbReference type="SUPFAM" id="SSF48371">
    <property type="entry name" value="ARM repeat"/>
    <property type="match status" value="1"/>
</dbReference>
<dbReference type="Pfam" id="PF00806">
    <property type="entry name" value="PUF"/>
    <property type="match status" value="3"/>
</dbReference>
<gene>
    <name evidence="6" type="ORF">LRAMOSA07610</name>
</gene>
<dbReference type="OrthoDB" id="497380at2759"/>